<gene>
    <name evidence="3" type="primary">LOC125777123</name>
</gene>
<name>A0ABM3JDC6_BACDO</name>
<evidence type="ECO:0000256" key="1">
    <source>
        <dbReference type="SAM" id="MobiDB-lite"/>
    </source>
</evidence>
<feature type="compositionally biased region" description="Low complexity" evidence="1">
    <location>
        <begin position="374"/>
        <end position="400"/>
    </location>
</feature>
<proteinExistence type="predicted"/>
<feature type="compositionally biased region" description="Basic and acidic residues" evidence="1">
    <location>
        <begin position="470"/>
        <end position="479"/>
    </location>
</feature>
<reference evidence="3" key="1">
    <citation type="submission" date="2025-08" db="UniProtKB">
        <authorList>
            <consortium name="RefSeq"/>
        </authorList>
    </citation>
    <scope>IDENTIFICATION</scope>
    <source>
        <tissue evidence="3">Adult</tissue>
    </source>
</reference>
<dbReference type="Pfam" id="PF13650">
    <property type="entry name" value="Asp_protease_2"/>
    <property type="match status" value="1"/>
</dbReference>
<organism evidence="2 3">
    <name type="scientific">Bactrocera dorsalis</name>
    <name type="common">Oriental fruit fly</name>
    <name type="synonym">Dacus dorsalis</name>
    <dbReference type="NCBI Taxonomy" id="27457"/>
    <lineage>
        <taxon>Eukaryota</taxon>
        <taxon>Metazoa</taxon>
        <taxon>Ecdysozoa</taxon>
        <taxon>Arthropoda</taxon>
        <taxon>Hexapoda</taxon>
        <taxon>Insecta</taxon>
        <taxon>Pterygota</taxon>
        <taxon>Neoptera</taxon>
        <taxon>Endopterygota</taxon>
        <taxon>Diptera</taxon>
        <taxon>Brachycera</taxon>
        <taxon>Muscomorpha</taxon>
        <taxon>Tephritoidea</taxon>
        <taxon>Tephritidae</taxon>
        <taxon>Bactrocera</taxon>
        <taxon>Bactrocera</taxon>
    </lineage>
</organism>
<feature type="region of interest" description="Disordered" evidence="1">
    <location>
        <begin position="443"/>
        <end position="479"/>
    </location>
</feature>
<feature type="compositionally biased region" description="Basic residues" evidence="1">
    <location>
        <begin position="520"/>
        <end position="531"/>
    </location>
</feature>
<feature type="region of interest" description="Disordered" evidence="1">
    <location>
        <begin position="508"/>
        <end position="537"/>
    </location>
</feature>
<feature type="compositionally biased region" description="Low complexity" evidence="1">
    <location>
        <begin position="308"/>
        <end position="330"/>
    </location>
</feature>
<dbReference type="InterPro" id="IPR021109">
    <property type="entry name" value="Peptidase_aspartic_dom_sf"/>
</dbReference>
<protein>
    <submittedName>
        <fullName evidence="3">Box A-binding factor-like</fullName>
    </submittedName>
</protein>
<dbReference type="Proteomes" id="UP001652620">
    <property type="component" value="Chromosome 3"/>
</dbReference>
<feature type="compositionally biased region" description="Low complexity" evidence="1">
    <location>
        <begin position="443"/>
        <end position="453"/>
    </location>
</feature>
<feature type="compositionally biased region" description="Basic and acidic residues" evidence="1">
    <location>
        <begin position="508"/>
        <end position="519"/>
    </location>
</feature>
<dbReference type="Gene3D" id="2.40.70.10">
    <property type="entry name" value="Acid Proteases"/>
    <property type="match status" value="1"/>
</dbReference>
<evidence type="ECO:0000313" key="2">
    <source>
        <dbReference type="Proteomes" id="UP001652620"/>
    </source>
</evidence>
<feature type="region of interest" description="Disordered" evidence="1">
    <location>
        <begin position="1"/>
        <end position="23"/>
    </location>
</feature>
<dbReference type="RefSeq" id="XP_049307236.1">
    <property type="nucleotide sequence ID" value="XM_049451279.1"/>
</dbReference>
<feature type="compositionally biased region" description="Polar residues" evidence="1">
    <location>
        <begin position="401"/>
        <end position="410"/>
    </location>
</feature>
<sequence length="585" mass="64657">MIHRDQSEGIAQTSDSTDTTEISTKSHVASIKANISNVPTSRSMLLGTAMVTICHNESTFTVRALIDWGSEATFVSNSLQKRLHLATKKVSARVSGLNNTVSGRVQSVCSITIGSPRNKDLKLEAEALVLPKLTGLLPSRSINSSIVKRLPNIPLADNNFYTSQKVDLLIGADLYPKIILNGVKSKIFGSLVAQHTVFGWILTGSVPSEETKKQHQQHQQQQQHQLQRDQSNDDGETNDAPGSSNHTVTHGSVGVPTLPAAALSLSATSVGSTPPSSAEATNANNFAYYTGAAETVAATHRHAVAATPPLPASSQSLPPSSTVAASSATAHYPPPHQQHYVTSNAVAPLSDTFHHEQMQLQLQQQYEHRYRLQTAHYHQQQQAPPSQSQQEDQQPSTQYQHARSNRQATQSTVIHHTTNTSQAATTTQQQQPAAMAHALTQITQKQQQPCQRTSAVTQSTDQRRLSRIPHAQDRARLESSRRLRHAGNFLSDWRHGNDRLRLDSSQRHCPDRTRLDSSRRPPHPKRRRGRDARRQADARRIIKDRQAALRTFTPGSRCPGYNQRQWANSSPKTRRWDISYAAAWQ</sequence>
<evidence type="ECO:0000313" key="3">
    <source>
        <dbReference type="RefSeq" id="XP_049307236.1"/>
    </source>
</evidence>
<feature type="region of interest" description="Disordered" evidence="1">
    <location>
        <begin position="209"/>
        <end position="254"/>
    </location>
</feature>
<keyword evidence="2" id="KW-1185">Reference proteome</keyword>
<feature type="region of interest" description="Disordered" evidence="1">
    <location>
        <begin position="308"/>
        <end position="338"/>
    </location>
</feature>
<dbReference type="GeneID" id="125777123"/>
<feature type="compositionally biased region" description="Polar residues" evidence="1">
    <location>
        <begin position="240"/>
        <end position="250"/>
    </location>
</feature>
<accession>A0ABM3JDC6</accession>
<feature type="region of interest" description="Disordered" evidence="1">
    <location>
        <begin position="374"/>
        <end position="410"/>
    </location>
</feature>
<feature type="compositionally biased region" description="Low complexity" evidence="1">
    <location>
        <begin position="13"/>
        <end position="23"/>
    </location>
</feature>